<protein>
    <submittedName>
        <fullName evidence="2">Unannotated protein</fullName>
    </submittedName>
</protein>
<dbReference type="SUPFAM" id="SSF50800">
    <property type="entry name" value="PK beta-barrel domain-like"/>
    <property type="match status" value="1"/>
</dbReference>
<sequence length="258" mass="27930">MKVTRLSTTAVKGFQINHPHSIEVTERGAVGDREFFFVDHENALVSITKEGALVSLFAQYDANNATLSIIENGQVVAQGSVNEGQQQAGNFFDAWDVEGNLIAGPWDELISERLGKKVRLIKTSKGRNGSDVEPLSLVSSASIKALEDSAQMGVIDARRFRMLIQVDGTGAHEEDTWADQEFSVGSAIIRAGGPVKRCVATTRNPDSGSVDLKTLKLIGDYRGRQESRFGLGFNFGIYATCLQPGLITVGDELIKLAT</sequence>
<evidence type="ECO:0000313" key="2">
    <source>
        <dbReference type="EMBL" id="CAB4660049.1"/>
    </source>
</evidence>
<proteinExistence type="predicted"/>
<dbReference type="PROSITE" id="PS51340">
    <property type="entry name" value="MOSC"/>
    <property type="match status" value="1"/>
</dbReference>
<dbReference type="GO" id="GO:0030170">
    <property type="term" value="F:pyridoxal phosphate binding"/>
    <property type="evidence" value="ECO:0007669"/>
    <property type="project" value="InterPro"/>
</dbReference>
<dbReference type="InterPro" id="IPR011037">
    <property type="entry name" value="Pyrv_Knase-like_insert_dom_sf"/>
</dbReference>
<dbReference type="GO" id="GO:0003824">
    <property type="term" value="F:catalytic activity"/>
    <property type="evidence" value="ECO:0007669"/>
    <property type="project" value="InterPro"/>
</dbReference>
<name>A0A6J6LHJ5_9ZZZZ</name>
<reference evidence="2" key="1">
    <citation type="submission" date="2020-05" db="EMBL/GenBank/DDBJ databases">
        <authorList>
            <person name="Chiriac C."/>
            <person name="Salcher M."/>
            <person name="Ghai R."/>
            <person name="Kavagutti S V."/>
        </authorList>
    </citation>
    <scope>NUCLEOTIDE SEQUENCE</scope>
</reference>
<dbReference type="AlphaFoldDB" id="A0A6J6LHJ5"/>
<organism evidence="2">
    <name type="scientific">freshwater metagenome</name>
    <dbReference type="NCBI Taxonomy" id="449393"/>
    <lineage>
        <taxon>unclassified sequences</taxon>
        <taxon>metagenomes</taxon>
        <taxon>ecological metagenomes</taxon>
    </lineage>
</organism>
<gene>
    <name evidence="2" type="ORF">UFOPK2265_00740</name>
</gene>
<accession>A0A6J6LHJ5</accession>
<dbReference type="Pfam" id="PF03473">
    <property type="entry name" value="MOSC"/>
    <property type="match status" value="1"/>
</dbReference>
<dbReference type="EMBL" id="CAEZWP010000031">
    <property type="protein sequence ID" value="CAB4660049.1"/>
    <property type="molecule type" value="Genomic_DNA"/>
</dbReference>
<dbReference type="InterPro" id="IPR005302">
    <property type="entry name" value="MoCF_Sase_C"/>
</dbReference>
<dbReference type="GO" id="GO:0030151">
    <property type="term" value="F:molybdenum ion binding"/>
    <property type="evidence" value="ECO:0007669"/>
    <property type="project" value="InterPro"/>
</dbReference>
<feature type="domain" description="MOSC" evidence="1">
    <location>
        <begin position="107"/>
        <end position="256"/>
    </location>
</feature>
<evidence type="ECO:0000259" key="1">
    <source>
        <dbReference type="PROSITE" id="PS51340"/>
    </source>
</evidence>